<reference evidence="2" key="1">
    <citation type="journal article" date="2014" name="Int. J. Syst. Evol. Microbiol.">
        <title>Complete genome sequence of Corynebacterium casei LMG S-19264T (=DSM 44701T), isolated from a smear-ripened cheese.</title>
        <authorList>
            <consortium name="US DOE Joint Genome Institute (JGI-PGF)"/>
            <person name="Walter F."/>
            <person name="Albersmeier A."/>
            <person name="Kalinowski J."/>
            <person name="Ruckert C."/>
        </authorList>
    </citation>
    <scope>NUCLEOTIDE SEQUENCE</scope>
    <source>
        <strain evidence="2">KCTC 32513</strain>
    </source>
</reference>
<gene>
    <name evidence="2" type="ORF">GCM10009069_04230</name>
</gene>
<dbReference type="Pfam" id="PF01381">
    <property type="entry name" value="HTH_3"/>
    <property type="match status" value="1"/>
</dbReference>
<name>A0A8J3CQ39_9PROT</name>
<organism evidence="2 3">
    <name type="scientific">Algimonas arctica</name>
    <dbReference type="NCBI Taxonomy" id="1479486"/>
    <lineage>
        <taxon>Bacteria</taxon>
        <taxon>Pseudomonadati</taxon>
        <taxon>Pseudomonadota</taxon>
        <taxon>Alphaproteobacteria</taxon>
        <taxon>Maricaulales</taxon>
        <taxon>Robiginitomaculaceae</taxon>
        <taxon>Algimonas</taxon>
    </lineage>
</organism>
<dbReference type="SMART" id="SM00530">
    <property type="entry name" value="HTH_XRE"/>
    <property type="match status" value="1"/>
</dbReference>
<dbReference type="GO" id="GO:0003677">
    <property type="term" value="F:DNA binding"/>
    <property type="evidence" value="ECO:0007669"/>
    <property type="project" value="InterPro"/>
</dbReference>
<evidence type="ECO:0000259" key="1">
    <source>
        <dbReference type="PROSITE" id="PS50943"/>
    </source>
</evidence>
<accession>A0A8J3CQ39</accession>
<dbReference type="Gene3D" id="1.10.260.40">
    <property type="entry name" value="lambda repressor-like DNA-binding domains"/>
    <property type="match status" value="1"/>
</dbReference>
<reference evidence="2" key="2">
    <citation type="submission" date="2020-09" db="EMBL/GenBank/DDBJ databases">
        <authorList>
            <person name="Sun Q."/>
            <person name="Kim S."/>
        </authorList>
    </citation>
    <scope>NUCLEOTIDE SEQUENCE</scope>
    <source>
        <strain evidence="2">KCTC 32513</strain>
    </source>
</reference>
<dbReference type="AlphaFoldDB" id="A0A8J3CQ39"/>
<dbReference type="EMBL" id="BMZH01000001">
    <property type="protein sequence ID" value="GHA84016.1"/>
    <property type="molecule type" value="Genomic_DNA"/>
</dbReference>
<protein>
    <recommendedName>
        <fullName evidence="1">HTH cro/C1-type domain-containing protein</fullName>
    </recommendedName>
</protein>
<sequence length="122" mass="13730">MNIQQRRLEKAWSQEELARHSGLSTRTIQRIKGGQKAGLESLKCLAAVFETSISELMQEQTMTQQDTATPQKQPLINQIERDAIDFAQSLLSESKIGRTAPLSKIERDAIAYAKNLLSIFIK</sequence>
<feature type="domain" description="HTH cro/C1-type" evidence="1">
    <location>
        <begin position="3"/>
        <end position="56"/>
    </location>
</feature>
<dbReference type="SUPFAM" id="SSF47413">
    <property type="entry name" value="lambda repressor-like DNA-binding domains"/>
    <property type="match status" value="1"/>
</dbReference>
<dbReference type="InterPro" id="IPR010982">
    <property type="entry name" value="Lambda_DNA-bd_dom_sf"/>
</dbReference>
<comment type="caution">
    <text evidence="2">The sequence shown here is derived from an EMBL/GenBank/DDBJ whole genome shotgun (WGS) entry which is preliminary data.</text>
</comment>
<dbReference type="RefSeq" id="WP_189494912.1">
    <property type="nucleotide sequence ID" value="NZ_BMZH01000001.1"/>
</dbReference>
<dbReference type="Proteomes" id="UP000634004">
    <property type="component" value="Unassembled WGS sequence"/>
</dbReference>
<evidence type="ECO:0000313" key="3">
    <source>
        <dbReference type="Proteomes" id="UP000634004"/>
    </source>
</evidence>
<keyword evidence="3" id="KW-1185">Reference proteome</keyword>
<evidence type="ECO:0000313" key="2">
    <source>
        <dbReference type="EMBL" id="GHA84016.1"/>
    </source>
</evidence>
<dbReference type="InterPro" id="IPR001387">
    <property type="entry name" value="Cro/C1-type_HTH"/>
</dbReference>
<proteinExistence type="predicted"/>
<dbReference type="CDD" id="cd00093">
    <property type="entry name" value="HTH_XRE"/>
    <property type="match status" value="1"/>
</dbReference>
<dbReference type="PROSITE" id="PS50943">
    <property type="entry name" value="HTH_CROC1"/>
    <property type="match status" value="1"/>
</dbReference>